<evidence type="ECO:0000256" key="2">
    <source>
        <dbReference type="ARBA" id="ARBA00012513"/>
    </source>
</evidence>
<accession>A0A834ZTM2</accession>
<dbReference type="InterPro" id="IPR003609">
    <property type="entry name" value="Pan_app"/>
</dbReference>
<dbReference type="PROSITE" id="PS50026">
    <property type="entry name" value="EGF_3"/>
    <property type="match status" value="1"/>
</dbReference>
<keyword evidence="7" id="KW-0245">EGF-like domain</keyword>
<evidence type="ECO:0000256" key="9">
    <source>
        <dbReference type="SAM" id="SignalP"/>
    </source>
</evidence>
<dbReference type="CDD" id="cd00028">
    <property type="entry name" value="B_lectin"/>
    <property type="match status" value="1"/>
</dbReference>
<evidence type="ECO:0000313" key="14">
    <source>
        <dbReference type="Proteomes" id="UP000655225"/>
    </source>
</evidence>
<organism evidence="13 14">
    <name type="scientific">Tetracentron sinense</name>
    <name type="common">Spur-leaf</name>
    <dbReference type="NCBI Taxonomy" id="13715"/>
    <lineage>
        <taxon>Eukaryota</taxon>
        <taxon>Viridiplantae</taxon>
        <taxon>Streptophyta</taxon>
        <taxon>Embryophyta</taxon>
        <taxon>Tracheophyta</taxon>
        <taxon>Spermatophyta</taxon>
        <taxon>Magnoliopsida</taxon>
        <taxon>Trochodendrales</taxon>
        <taxon>Trochodendraceae</taxon>
        <taxon>Tetracentron</taxon>
    </lineage>
</organism>
<dbReference type="Pfam" id="PF00954">
    <property type="entry name" value="S_locus_glycop"/>
    <property type="match status" value="2"/>
</dbReference>
<dbReference type="OMA" id="HLTWHES"/>
<evidence type="ECO:0000256" key="6">
    <source>
        <dbReference type="ARBA" id="ARBA00048679"/>
    </source>
</evidence>
<dbReference type="EC" id="2.7.11.1" evidence="2"/>
<evidence type="ECO:0000256" key="4">
    <source>
        <dbReference type="ARBA" id="ARBA00023157"/>
    </source>
</evidence>
<feature type="domain" description="EGF-like" evidence="10">
    <location>
        <begin position="367"/>
        <end position="403"/>
    </location>
</feature>
<dbReference type="SMART" id="SM00108">
    <property type="entry name" value="B_lectin"/>
    <property type="match status" value="1"/>
</dbReference>
<feature type="domain" description="Bulb-type lectin" evidence="11">
    <location>
        <begin position="26"/>
        <end position="148"/>
    </location>
</feature>
<evidence type="ECO:0000256" key="7">
    <source>
        <dbReference type="PROSITE-ProRule" id="PRU00076"/>
    </source>
</evidence>
<dbReference type="Proteomes" id="UP000655225">
    <property type="component" value="Unassembled WGS sequence"/>
</dbReference>
<dbReference type="SUPFAM" id="SSF51110">
    <property type="entry name" value="alpha-D-mannose-specific plant lectins"/>
    <property type="match status" value="1"/>
</dbReference>
<feature type="chain" id="PRO_5032861630" description="non-specific serine/threonine protein kinase" evidence="9">
    <location>
        <begin position="26"/>
        <end position="498"/>
    </location>
</feature>
<protein>
    <recommendedName>
        <fullName evidence="2">non-specific serine/threonine protein kinase</fullName>
        <ecNumber evidence="2">2.7.11.1</ecNumber>
    </recommendedName>
</protein>
<dbReference type="InterPro" id="IPR036426">
    <property type="entry name" value="Bulb-type_lectin_dom_sf"/>
</dbReference>
<reference evidence="13 14" key="1">
    <citation type="submission" date="2020-04" db="EMBL/GenBank/DDBJ databases">
        <title>Plant Genome Project.</title>
        <authorList>
            <person name="Zhang R.-G."/>
        </authorList>
    </citation>
    <scope>NUCLEOTIDE SEQUENCE [LARGE SCALE GENOMIC DNA]</scope>
    <source>
        <strain evidence="13">YNK0</strain>
        <tissue evidence="13">Leaf</tissue>
    </source>
</reference>
<dbReference type="GO" id="GO:0048544">
    <property type="term" value="P:recognition of pollen"/>
    <property type="evidence" value="ECO:0007669"/>
    <property type="project" value="InterPro"/>
</dbReference>
<dbReference type="PIRSF" id="PIRSF002686">
    <property type="entry name" value="SLG"/>
    <property type="match status" value="1"/>
</dbReference>
<sequence>MAAMDPGEWSLNAILFFFLFQFCDSMDTVTPTQPIKDGDILVSTGERFALGFFSPGSSRDRYLGIWYNKVSEQSPVWVANRETSVKNFNGVLMINGYGNLIVFDKNQNSTAWSTYVALPHNDSIAKLLDSGNLVLIQNHSKRVLWQSFDYPTHTLLPGMKIGLNKKTGLNWLLTSWKSRSDPASGNYSFSLDPRGSPQFFLYKGSTPYWRSGPWIGNGFNGIPEMGHAHFSNFSFVHDQDKVYITYSLFNDSIFSRYVLDETGSLKPLTWLEGIDRWNSFGLPTMDQCDLYGLCGPYGSCSTKNDALECGCLPGFEPKSSRDWRKSKGFLGKKRNLAILVVPIALGFFLLVSYGYCFLKKMGKTEVQKDHCDTYGLCGPYGICNINKAPNCECLKGFTPKSPQDWDVFDTFGGCVRTSSLDCRKGEGFVKLTGVKLPDTSDISVNMSMSNKECEVECLKNCSCVAYSIMDINGSGNGCVAWFRNLIDIRQSIGYGQDL</sequence>
<comment type="caution">
    <text evidence="7">Lacks conserved residue(s) required for the propagation of feature annotation.</text>
</comment>
<evidence type="ECO:0000256" key="3">
    <source>
        <dbReference type="ARBA" id="ARBA00022729"/>
    </source>
</evidence>
<keyword evidence="8" id="KW-0812">Transmembrane</keyword>
<dbReference type="EMBL" id="JABCRI010000002">
    <property type="protein sequence ID" value="KAF8411265.1"/>
    <property type="molecule type" value="Genomic_DNA"/>
</dbReference>
<keyword evidence="14" id="KW-1185">Reference proteome</keyword>
<evidence type="ECO:0000256" key="8">
    <source>
        <dbReference type="SAM" id="Phobius"/>
    </source>
</evidence>
<evidence type="ECO:0000259" key="12">
    <source>
        <dbReference type="PROSITE" id="PS50948"/>
    </source>
</evidence>
<dbReference type="PANTHER" id="PTHR32444:SF63">
    <property type="entry name" value="G-TYPE LECTIN S-RECEPTOR-LIKE SERINE_THREONINE-PROTEIN KINASE RKS1"/>
    <property type="match status" value="1"/>
</dbReference>
<evidence type="ECO:0000256" key="1">
    <source>
        <dbReference type="ARBA" id="ARBA00003061"/>
    </source>
</evidence>
<feature type="transmembrane region" description="Helical" evidence="8">
    <location>
        <begin position="336"/>
        <end position="358"/>
    </location>
</feature>
<dbReference type="InterPro" id="IPR000858">
    <property type="entry name" value="S_locus_glycoprot_dom"/>
</dbReference>
<evidence type="ECO:0000256" key="5">
    <source>
        <dbReference type="ARBA" id="ARBA00047899"/>
    </source>
</evidence>
<comment type="caution">
    <text evidence="13">The sequence shown here is derived from an EMBL/GenBank/DDBJ whole genome shotgun (WGS) entry which is preliminary data.</text>
</comment>
<evidence type="ECO:0000259" key="11">
    <source>
        <dbReference type="PROSITE" id="PS50927"/>
    </source>
</evidence>
<evidence type="ECO:0000259" key="10">
    <source>
        <dbReference type="PROSITE" id="PS50026"/>
    </source>
</evidence>
<gene>
    <name evidence="13" type="ORF">HHK36_003812</name>
</gene>
<dbReference type="Pfam" id="PF01453">
    <property type="entry name" value="B_lectin"/>
    <property type="match status" value="1"/>
</dbReference>
<evidence type="ECO:0000313" key="13">
    <source>
        <dbReference type="EMBL" id="KAF8411265.1"/>
    </source>
</evidence>
<dbReference type="Gene3D" id="2.90.10.10">
    <property type="entry name" value="Bulb-type lectin domain"/>
    <property type="match status" value="1"/>
</dbReference>
<feature type="signal peptide" evidence="9">
    <location>
        <begin position="1"/>
        <end position="25"/>
    </location>
</feature>
<proteinExistence type="predicted"/>
<keyword evidence="8" id="KW-1133">Transmembrane helix</keyword>
<dbReference type="Pfam" id="PF08276">
    <property type="entry name" value="PAN_2"/>
    <property type="match status" value="1"/>
</dbReference>
<comment type="function">
    <text evidence="1">Involved in sporophytic self-incompatibility system (the inability of flowering plants to achieve self-fertilization).</text>
</comment>
<comment type="catalytic activity">
    <reaction evidence="6">
        <text>L-seryl-[protein] + ATP = O-phospho-L-seryl-[protein] + ADP + H(+)</text>
        <dbReference type="Rhea" id="RHEA:17989"/>
        <dbReference type="Rhea" id="RHEA-COMP:9863"/>
        <dbReference type="Rhea" id="RHEA-COMP:11604"/>
        <dbReference type="ChEBI" id="CHEBI:15378"/>
        <dbReference type="ChEBI" id="CHEBI:29999"/>
        <dbReference type="ChEBI" id="CHEBI:30616"/>
        <dbReference type="ChEBI" id="CHEBI:83421"/>
        <dbReference type="ChEBI" id="CHEBI:456216"/>
        <dbReference type="EC" id="2.7.11.1"/>
    </reaction>
</comment>
<dbReference type="OrthoDB" id="1165667at2759"/>
<keyword evidence="8" id="KW-0472">Membrane</keyword>
<keyword evidence="4" id="KW-1015">Disulfide bond</keyword>
<dbReference type="InterPro" id="IPR000742">
    <property type="entry name" value="EGF"/>
</dbReference>
<dbReference type="FunFam" id="2.90.10.10:FF:000005">
    <property type="entry name" value="G-type lectin S-receptor-like serine/threonine-protein kinase"/>
    <property type="match status" value="1"/>
</dbReference>
<dbReference type="GO" id="GO:0004674">
    <property type="term" value="F:protein serine/threonine kinase activity"/>
    <property type="evidence" value="ECO:0007669"/>
    <property type="project" value="UniProtKB-EC"/>
</dbReference>
<dbReference type="CDD" id="cd01098">
    <property type="entry name" value="PAN_AP_plant"/>
    <property type="match status" value="1"/>
</dbReference>
<dbReference type="PROSITE" id="PS50927">
    <property type="entry name" value="BULB_LECTIN"/>
    <property type="match status" value="1"/>
</dbReference>
<dbReference type="InterPro" id="IPR001480">
    <property type="entry name" value="Bulb-type_lectin_dom"/>
</dbReference>
<feature type="domain" description="Apple" evidence="12">
    <location>
        <begin position="422"/>
        <end position="498"/>
    </location>
</feature>
<keyword evidence="3 9" id="KW-0732">Signal</keyword>
<dbReference type="InterPro" id="IPR035446">
    <property type="entry name" value="SLSG/EP1"/>
</dbReference>
<comment type="catalytic activity">
    <reaction evidence="5">
        <text>L-threonyl-[protein] + ATP = O-phospho-L-threonyl-[protein] + ADP + H(+)</text>
        <dbReference type="Rhea" id="RHEA:46608"/>
        <dbReference type="Rhea" id="RHEA-COMP:11060"/>
        <dbReference type="Rhea" id="RHEA-COMP:11605"/>
        <dbReference type="ChEBI" id="CHEBI:15378"/>
        <dbReference type="ChEBI" id="CHEBI:30013"/>
        <dbReference type="ChEBI" id="CHEBI:30616"/>
        <dbReference type="ChEBI" id="CHEBI:61977"/>
        <dbReference type="ChEBI" id="CHEBI:456216"/>
        <dbReference type="EC" id="2.7.11.1"/>
    </reaction>
</comment>
<dbReference type="AlphaFoldDB" id="A0A834ZTM2"/>
<dbReference type="PROSITE" id="PS50948">
    <property type="entry name" value="PAN"/>
    <property type="match status" value="1"/>
</dbReference>
<dbReference type="PANTHER" id="PTHR32444">
    <property type="entry name" value="BULB-TYPE LECTIN DOMAIN-CONTAINING PROTEIN"/>
    <property type="match status" value="1"/>
</dbReference>
<name>A0A834ZTM2_TETSI</name>